<dbReference type="AlphaFoldDB" id="A0A6N2AQ57"/>
<dbReference type="EMBL" id="RXGB01008909">
    <property type="protein sequence ID" value="TMW84627.1"/>
    <property type="molecule type" value="Genomic_DNA"/>
</dbReference>
<reference evidence="11" key="1">
    <citation type="submission" date="2019-05" db="EMBL/GenBank/DDBJ databases">
        <title>The de novo reference genome and transcriptome assemblies of the wild tomato species Solanum chilense.</title>
        <authorList>
            <person name="Stam R."/>
            <person name="Nosenko T."/>
            <person name="Hoerger A.C."/>
            <person name="Stephan W."/>
            <person name="Seidel M.A."/>
            <person name="Kuhn J.M.M."/>
            <person name="Haberer G."/>
            <person name="Tellier A."/>
        </authorList>
    </citation>
    <scope>NUCLEOTIDE SEQUENCE</scope>
    <source>
        <tissue evidence="11">Mature leaves</tissue>
    </source>
</reference>
<keyword evidence="3" id="KW-1003">Cell membrane</keyword>
<name>A0A6N2AQ57_SOLCI</name>
<evidence type="ECO:0000256" key="8">
    <source>
        <dbReference type="ARBA" id="ARBA00023136"/>
    </source>
</evidence>
<evidence type="ECO:0000256" key="7">
    <source>
        <dbReference type="ARBA" id="ARBA00022989"/>
    </source>
</evidence>
<protein>
    <recommendedName>
        <fullName evidence="12">Leucine-rich repeat-containing N-terminal plant-type domain-containing protein</fullName>
    </recommendedName>
</protein>
<dbReference type="InterPro" id="IPR032675">
    <property type="entry name" value="LRR_dom_sf"/>
</dbReference>
<dbReference type="InterPro" id="IPR001611">
    <property type="entry name" value="Leu-rich_rpt"/>
</dbReference>
<evidence type="ECO:0000256" key="2">
    <source>
        <dbReference type="ARBA" id="ARBA00009592"/>
    </source>
</evidence>
<comment type="similarity">
    <text evidence="2">Belongs to the RLP family.</text>
</comment>
<keyword evidence="4" id="KW-0433">Leucine-rich repeat</keyword>
<evidence type="ECO:0000256" key="5">
    <source>
        <dbReference type="ARBA" id="ARBA00022692"/>
    </source>
</evidence>
<evidence type="ECO:0000256" key="4">
    <source>
        <dbReference type="ARBA" id="ARBA00022614"/>
    </source>
</evidence>
<evidence type="ECO:0000256" key="6">
    <source>
        <dbReference type="ARBA" id="ARBA00022737"/>
    </source>
</evidence>
<gene>
    <name evidence="11" type="ORF">EJD97_024791</name>
</gene>
<keyword evidence="9" id="KW-0675">Receptor</keyword>
<dbReference type="PANTHER" id="PTHR27004:SF424">
    <property type="entry name" value="LEUCINE-RICH REPEAT-CONTAINING N-TERMINAL PLANT-TYPE DOMAIN-CONTAINING PROTEIN"/>
    <property type="match status" value="1"/>
</dbReference>
<comment type="caution">
    <text evidence="11">The sequence shown here is derived from an EMBL/GenBank/DDBJ whole genome shotgun (WGS) entry which is preliminary data.</text>
</comment>
<comment type="subcellular location">
    <subcellularLocation>
        <location evidence="1">Cell membrane</location>
        <topology evidence="1">Single-pass type I membrane protein</topology>
    </subcellularLocation>
</comment>
<accession>A0A6N2AQ57</accession>
<sequence>KRTSVDLIPLQFVETLDLRSNLLQGSLPIPPNSICYFFISNNNFSEEIPPSICNLTTLVMLDLKRNNLKGSIPQCLGNISSLEVLDMGKFLEVWQLQRLQVFDRDNHLIDTFPTWLGTFPKLQVLNLRSNKLHGHIRMLRSENMFPQLRIIDLSYNVFTGNLPTRGIPSITGDLIALRVLNFSHNRLQGCIPQGSQFATFENNSYEGNDGLRGFPVSKGCGRDRVATTNHTVTGLDDEESNPEFLSDF</sequence>
<organism evidence="11">
    <name type="scientific">Solanum chilense</name>
    <name type="common">Tomato</name>
    <name type="synonym">Lycopersicon chilense</name>
    <dbReference type="NCBI Taxonomy" id="4083"/>
    <lineage>
        <taxon>Eukaryota</taxon>
        <taxon>Viridiplantae</taxon>
        <taxon>Streptophyta</taxon>
        <taxon>Embryophyta</taxon>
        <taxon>Tracheophyta</taxon>
        <taxon>Spermatophyta</taxon>
        <taxon>Magnoliopsida</taxon>
        <taxon>eudicotyledons</taxon>
        <taxon>Gunneridae</taxon>
        <taxon>Pentapetalae</taxon>
        <taxon>asterids</taxon>
        <taxon>lamiids</taxon>
        <taxon>Solanales</taxon>
        <taxon>Solanaceae</taxon>
        <taxon>Solanoideae</taxon>
        <taxon>Solaneae</taxon>
        <taxon>Solanum</taxon>
        <taxon>Solanum subgen. Lycopersicon</taxon>
    </lineage>
</organism>
<dbReference type="SUPFAM" id="SSF52058">
    <property type="entry name" value="L domain-like"/>
    <property type="match status" value="1"/>
</dbReference>
<keyword evidence="10" id="KW-0325">Glycoprotein</keyword>
<evidence type="ECO:0000256" key="3">
    <source>
        <dbReference type="ARBA" id="ARBA00022475"/>
    </source>
</evidence>
<evidence type="ECO:0000313" key="11">
    <source>
        <dbReference type="EMBL" id="TMW84627.1"/>
    </source>
</evidence>
<evidence type="ECO:0000256" key="10">
    <source>
        <dbReference type="ARBA" id="ARBA00023180"/>
    </source>
</evidence>
<dbReference type="Gene3D" id="3.80.10.10">
    <property type="entry name" value="Ribonuclease Inhibitor"/>
    <property type="match status" value="1"/>
</dbReference>
<evidence type="ECO:0008006" key="12">
    <source>
        <dbReference type="Google" id="ProtNLM"/>
    </source>
</evidence>
<evidence type="ECO:0000256" key="1">
    <source>
        <dbReference type="ARBA" id="ARBA00004251"/>
    </source>
</evidence>
<keyword evidence="7" id="KW-1133">Transmembrane helix</keyword>
<proteinExistence type="inferred from homology"/>
<keyword evidence="6" id="KW-0677">Repeat</keyword>
<feature type="non-terminal residue" evidence="11">
    <location>
        <position position="1"/>
    </location>
</feature>
<keyword evidence="8" id="KW-0472">Membrane</keyword>
<dbReference type="Pfam" id="PF00560">
    <property type="entry name" value="LRR_1"/>
    <property type="match status" value="3"/>
</dbReference>
<dbReference type="GO" id="GO:0005886">
    <property type="term" value="C:plasma membrane"/>
    <property type="evidence" value="ECO:0007669"/>
    <property type="project" value="UniProtKB-SubCell"/>
</dbReference>
<dbReference type="PANTHER" id="PTHR27004">
    <property type="entry name" value="RECEPTOR-LIKE PROTEIN 12 ISOFORM X1"/>
    <property type="match status" value="1"/>
</dbReference>
<keyword evidence="5" id="KW-0812">Transmembrane</keyword>
<evidence type="ECO:0000256" key="9">
    <source>
        <dbReference type="ARBA" id="ARBA00023170"/>
    </source>
</evidence>